<organism evidence="1 2">
    <name type="scientific">Hyalomma asiaticum</name>
    <name type="common">Tick</name>
    <dbReference type="NCBI Taxonomy" id="266040"/>
    <lineage>
        <taxon>Eukaryota</taxon>
        <taxon>Metazoa</taxon>
        <taxon>Ecdysozoa</taxon>
        <taxon>Arthropoda</taxon>
        <taxon>Chelicerata</taxon>
        <taxon>Arachnida</taxon>
        <taxon>Acari</taxon>
        <taxon>Parasitiformes</taxon>
        <taxon>Ixodida</taxon>
        <taxon>Ixodoidea</taxon>
        <taxon>Ixodidae</taxon>
        <taxon>Hyalomminae</taxon>
        <taxon>Hyalomma</taxon>
    </lineage>
</organism>
<proteinExistence type="predicted"/>
<sequence>MRRSRGQRNDRATDSDSPPSSDESLPPRRGQVRNGKERLKRNSGKGKGNVSYYDESDDGGNDFFKPRRGRALGGGPDSDFESPSSSIVSSEISFSQTTKINTARNGRTLVGSRLLNGNRDNRKQRDGSVRKKLGDRRFVDEDYDSKSKKTKKKSSGDTDDDSTPPIRSRGRKKKNRGKFSSDTDESDSNAKVKPSYTQLVLQVGDSDSSNDCGAARVTSSTTVIQGNKPLAEIHLKGKPNRTIRVRRNLLSGQFSDDASSMDRCCRCGAGCDMVGEITGTLPACQYCLEELGMGVPEPMRRSRTLESMYPRSPCDPGVDEFGSFTTCGNVSDQVPPCDFDVGPEAVYNVPFSQPGVLRRSASFYSRQPPLQEESLELPELVVRARVRKKPSRSRGFKGKPPRTLELPREIQRSLYSAKIRDRLEITDSQSQVLGDTGNSGCESDYGLPRSQGTRNARSKSSPYQGGNIHRDSKVRGRRFRGVRDTLPPEEATAEGPGPQRDFSNDTVTERSRVEEVTATQATEIVEDSETERIAREAWKRYARDYKRFQQNLAEWQYQQELSRRRRLEDNEAGRMQRRPLAPPRPNCGMPDDFKEMRSRSGSAEDPKDNKDEDEGMRIRIAVSPKRKSRLMVNKAASWFPVPVPALGGDGRPALQIQGDQPLPIAGAIPSSRAARQGSPPHRAPGAQQLIYVMPKLPAGAAQPQAPGSPTAVTSPVMSPVISPTSANGSPTTVQAKVPPAGPPPPS</sequence>
<evidence type="ECO:0000313" key="2">
    <source>
        <dbReference type="Proteomes" id="UP000821845"/>
    </source>
</evidence>
<keyword evidence="2" id="KW-1185">Reference proteome</keyword>
<protein>
    <submittedName>
        <fullName evidence="1">Uncharacterized protein</fullName>
    </submittedName>
</protein>
<name>A0ACB7T2V1_HYAAI</name>
<accession>A0ACB7T2V1</accession>
<dbReference type="EMBL" id="CM023491">
    <property type="protein sequence ID" value="KAH6941270.1"/>
    <property type="molecule type" value="Genomic_DNA"/>
</dbReference>
<dbReference type="Proteomes" id="UP000821845">
    <property type="component" value="Chromosome 11"/>
</dbReference>
<comment type="caution">
    <text evidence="1">The sequence shown here is derived from an EMBL/GenBank/DDBJ whole genome shotgun (WGS) entry which is preliminary data.</text>
</comment>
<evidence type="ECO:0000313" key="1">
    <source>
        <dbReference type="EMBL" id="KAH6941270.1"/>
    </source>
</evidence>
<gene>
    <name evidence="1" type="ORF">HPB50_015459</name>
</gene>
<reference evidence="1" key="1">
    <citation type="submission" date="2020-05" db="EMBL/GenBank/DDBJ databases">
        <title>Large-scale comparative analyses of tick genomes elucidate their genetic diversity and vector capacities.</title>
        <authorList>
            <person name="Jia N."/>
            <person name="Wang J."/>
            <person name="Shi W."/>
            <person name="Du L."/>
            <person name="Sun Y."/>
            <person name="Zhan W."/>
            <person name="Jiang J."/>
            <person name="Wang Q."/>
            <person name="Zhang B."/>
            <person name="Ji P."/>
            <person name="Sakyi L.B."/>
            <person name="Cui X."/>
            <person name="Yuan T."/>
            <person name="Jiang B."/>
            <person name="Yang W."/>
            <person name="Lam T.T.-Y."/>
            <person name="Chang Q."/>
            <person name="Ding S."/>
            <person name="Wang X."/>
            <person name="Zhu J."/>
            <person name="Ruan X."/>
            <person name="Zhao L."/>
            <person name="Wei J."/>
            <person name="Que T."/>
            <person name="Du C."/>
            <person name="Cheng J."/>
            <person name="Dai P."/>
            <person name="Han X."/>
            <person name="Huang E."/>
            <person name="Gao Y."/>
            <person name="Liu J."/>
            <person name="Shao H."/>
            <person name="Ye R."/>
            <person name="Li L."/>
            <person name="Wei W."/>
            <person name="Wang X."/>
            <person name="Wang C."/>
            <person name="Yang T."/>
            <person name="Huo Q."/>
            <person name="Li W."/>
            <person name="Guo W."/>
            <person name="Chen H."/>
            <person name="Zhou L."/>
            <person name="Ni X."/>
            <person name="Tian J."/>
            <person name="Zhou Y."/>
            <person name="Sheng Y."/>
            <person name="Liu T."/>
            <person name="Pan Y."/>
            <person name="Xia L."/>
            <person name="Li J."/>
            <person name="Zhao F."/>
            <person name="Cao W."/>
        </authorList>
    </citation>
    <scope>NUCLEOTIDE SEQUENCE</scope>
    <source>
        <strain evidence="1">Hyas-2018</strain>
    </source>
</reference>